<dbReference type="GO" id="GO:0005886">
    <property type="term" value="C:plasma membrane"/>
    <property type="evidence" value="ECO:0007669"/>
    <property type="project" value="TreeGrafter"/>
</dbReference>
<evidence type="ECO:0000256" key="3">
    <source>
        <dbReference type="ARBA" id="ARBA00022679"/>
    </source>
</evidence>
<evidence type="ECO:0000313" key="6">
    <source>
        <dbReference type="EMBL" id="WMW23433.1"/>
    </source>
</evidence>
<dbReference type="PRINTS" id="PR00344">
    <property type="entry name" value="BCTRLSENSOR"/>
</dbReference>
<protein>
    <recommendedName>
        <fullName evidence="2">histidine kinase</fullName>
        <ecNumber evidence="2">2.7.13.3</ecNumber>
    </recommendedName>
</protein>
<dbReference type="AlphaFoldDB" id="A0AA51YKA3"/>
<dbReference type="InterPro" id="IPR036890">
    <property type="entry name" value="HATPase_C_sf"/>
</dbReference>
<sequence length="72" mass="8114">MQTGISKDYLQEIFKPFRQADSFLTREFEGTGLGLAIVKRYVELHGGNIQVESETGKGSTFTFVIPLKMENN</sequence>
<evidence type="ECO:0000259" key="5">
    <source>
        <dbReference type="PROSITE" id="PS50109"/>
    </source>
</evidence>
<dbReference type="SUPFAM" id="SSF55874">
    <property type="entry name" value="ATPase domain of HSP90 chaperone/DNA topoisomerase II/histidine kinase"/>
    <property type="match status" value="1"/>
</dbReference>
<evidence type="ECO:0000256" key="2">
    <source>
        <dbReference type="ARBA" id="ARBA00012438"/>
    </source>
</evidence>
<gene>
    <name evidence="6" type="ORF">RE476_03145</name>
</gene>
<reference evidence="6" key="1">
    <citation type="submission" date="2023-08" db="EMBL/GenBank/DDBJ databases">
        <title>Methanolobus mangrovi sp. nov. and Methanolobus sediminis sp. nov, two novel methylotrophic methanogens isolated from mangrove sediments in China.</title>
        <authorList>
            <person name="Zhou J."/>
        </authorList>
    </citation>
    <scope>NUCLEOTIDE SEQUENCE</scope>
    <source>
        <strain evidence="6">FTZ2</strain>
    </source>
</reference>
<proteinExistence type="predicted"/>
<dbReference type="GO" id="GO:0000155">
    <property type="term" value="F:phosphorelay sensor kinase activity"/>
    <property type="evidence" value="ECO:0007669"/>
    <property type="project" value="TreeGrafter"/>
</dbReference>
<feature type="domain" description="Histidine kinase" evidence="5">
    <location>
        <begin position="1"/>
        <end position="69"/>
    </location>
</feature>
<organism evidence="6 7">
    <name type="scientific">Methanolobus mangrovi</name>
    <dbReference type="NCBI Taxonomy" id="3072977"/>
    <lineage>
        <taxon>Archaea</taxon>
        <taxon>Methanobacteriati</taxon>
        <taxon>Methanobacteriota</taxon>
        <taxon>Stenosarchaea group</taxon>
        <taxon>Methanomicrobia</taxon>
        <taxon>Methanosarcinales</taxon>
        <taxon>Methanosarcinaceae</taxon>
        <taxon>Methanolobus</taxon>
    </lineage>
</organism>
<dbReference type="EC" id="2.7.13.3" evidence="2"/>
<keyword evidence="6" id="KW-0547">Nucleotide-binding</keyword>
<dbReference type="InterPro" id="IPR005467">
    <property type="entry name" value="His_kinase_dom"/>
</dbReference>
<dbReference type="InterPro" id="IPR003594">
    <property type="entry name" value="HATPase_dom"/>
</dbReference>
<name>A0AA51YKA3_9EURY</name>
<dbReference type="RefSeq" id="WP_309309549.1">
    <property type="nucleotide sequence ID" value="NZ_CP133594.1"/>
</dbReference>
<dbReference type="Proteomes" id="UP001183006">
    <property type="component" value="Chromosome"/>
</dbReference>
<accession>A0AA51YKA3</accession>
<dbReference type="Pfam" id="PF02518">
    <property type="entry name" value="HATPase_c"/>
    <property type="match status" value="1"/>
</dbReference>
<keyword evidence="3" id="KW-0808">Transferase</keyword>
<dbReference type="GO" id="GO:0009927">
    <property type="term" value="F:histidine phosphotransfer kinase activity"/>
    <property type="evidence" value="ECO:0007669"/>
    <property type="project" value="TreeGrafter"/>
</dbReference>
<dbReference type="PANTHER" id="PTHR43047">
    <property type="entry name" value="TWO-COMPONENT HISTIDINE PROTEIN KINASE"/>
    <property type="match status" value="1"/>
</dbReference>
<evidence type="ECO:0000313" key="7">
    <source>
        <dbReference type="Proteomes" id="UP001183006"/>
    </source>
</evidence>
<keyword evidence="6" id="KW-0067">ATP-binding</keyword>
<evidence type="ECO:0000256" key="4">
    <source>
        <dbReference type="ARBA" id="ARBA00022777"/>
    </source>
</evidence>
<dbReference type="EMBL" id="CP133594">
    <property type="protein sequence ID" value="WMW23433.1"/>
    <property type="molecule type" value="Genomic_DNA"/>
</dbReference>
<dbReference type="InterPro" id="IPR004358">
    <property type="entry name" value="Sig_transdc_His_kin-like_C"/>
</dbReference>
<dbReference type="PROSITE" id="PS50109">
    <property type="entry name" value="HIS_KIN"/>
    <property type="match status" value="1"/>
</dbReference>
<dbReference type="KEGG" id="mmav:RE476_03145"/>
<dbReference type="Gene3D" id="3.30.565.10">
    <property type="entry name" value="Histidine kinase-like ATPase, C-terminal domain"/>
    <property type="match status" value="1"/>
</dbReference>
<keyword evidence="4" id="KW-0418">Kinase</keyword>
<comment type="catalytic activity">
    <reaction evidence="1">
        <text>ATP + protein L-histidine = ADP + protein N-phospho-L-histidine.</text>
        <dbReference type="EC" id="2.7.13.3"/>
    </reaction>
</comment>
<dbReference type="PANTHER" id="PTHR43047:SF72">
    <property type="entry name" value="OSMOSENSING HISTIDINE PROTEIN KINASE SLN1"/>
    <property type="match status" value="1"/>
</dbReference>
<keyword evidence="7" id="KW-1185">Reference proteome</keyword>
<dbReference type="GO" id="GO:0005524">
    <property type="term" value="F:ATP binding"/>
    <property type="evidence" value="ECO:0007669"/>
    <property type="project" value="UniProtKB-KW"/>
</dbReference>
<evidence type="ECO:0000256" key="1">
    <source>
        <dbReference type="ARBA" id="ARBA00000085"/>
    </source>
</evidence>
<dbReference type="GeneID" id="84229104"/>